<reference evidence="14" key="1">
    <citation type="journal article" date="2006" name="Science">
        <title>Ancient noncoding elements conserved in the human genome.</title>
        <authorList>
            <person name="Venkatesh B."/>
            <person name="Kirkness E.F."/>
            <person name="Loh Y.H."/>
            <person name="Halpern A.L."/>
            <person name="Lee A.P."/>
            <person name="Johnson J."/>
            <person name="Dandona N."/>
            <person name="Viswanathan L.D."/>
            <person name="Tay A."/>
            <person name="Venter J.C."/>
            <person name="Strausberg R.L."/>
            <person name="Brenner S."/>
        </authorList>
    </citation>
    <scope>NUCLEOTIDE SEQUENCE [LARGE SCALE GENOMIC DNA]</scope>
</reference>
<name>A0A4W3GES1_CALMI</name>
<dbReference type="Ensembl" id="ENSCMIT00000001177.1">
    <property type="protein sequence ID" value="ENSCMIP00000001120.1"/>
    <property type="gene ID" value="ENSCMIG00000000756.1"/>
</dbReference>
<dbReference type="PANTHER" id="PTHR28618">
    <property type="entry name" value="CENTROSOMAL PROTEIN POC5"/>
    <property type="match status" value="1"/>
</dbReference>
<dbReference type="STRING" id="7868.ENSCMIP00000001120"/>
<organism evidence="13 14">
    <name type="scientific">Callorhinchus milii</name>
    <name type="common">Ghost shark</name>
    <dbReference type="NCBI Taxonomy" id="7868"/>
    <lineage>
        <taxon>Eukaryota</taxon>
        <taxon>Metazoa</taxon>
        <taxon>Chordata</taxon>
        <taxon>Craniata</taxon>
        <taxon>Vertebrata</taxon>
        <taxon>Chondrichthyes</taxon>
        <taxon>Holocephali</taxon>
        <taxon>Chimaeriformes</taxon>
        <taxon>Callorhinchidae</taxon>
        <taxon>Callorhinchus</taxon>
    </lineage>
</organism>
<evidence type="ECO:0000256" key="5">
    <source>
        <dbReference type="ARBA" id="ARBA00022737"/>
    </source>
</evidence>
<proteinExistence type="inferred from homology"/>
<feature type="region of interest" description="Disordered" evidence="12">
    <location>
        <begin position="553"/>
        <end position="578"/>
    </location>
</feature>
<reference evidence="13" key="5">
    <citation type="submission" date="2025-09" db="UniProtKB">
        <authorList>
            <consortium name="Ensembl"/>
        </authorList>
    </citation>
    <scope>IDENTIFICATION</scope>
</reference>
<dbReference type="OrthoDB" id="10064898at2759"/>
<dbReference type="GeneTree" id="ENSGT00940000164571"/>
<keyword evidence="6 11" id="KW-0175">Coiled coil</keyword>
<evidence type="ECO:0000256" key="1">
    <source>
        <dbReference type="ARBA" id="ARBA00004114"/>
    </source>
</evidence>
<protein>
    <recommendedName>
        <fullName evidence="3">Centrosomal protein POC5</fullName>
    </recommendedName>
    <alternativeName>
        <fullName evidence="9">Protein of centriole 5</fullName>
    </alternativeName>
</protein>
<keyword evidence="8" id="KW-0131">Cell cycle</keyword>
<accession>A0A4W3GES1</accession>
<feature type="region of interest" description="Disordered" evidence="12">
    <location>
        <begin position="109"/>
        <end position="134"/>
    </location>
</feature>
<dbReference type="InParanoid" id="A0A4W3GES1"/>
<dbReference type="PANTHER" id="PTHR28618:SF1">
    <property type="entry name" value="CENTROSOMAL PROTEIN POC5"/>
    <property type="match status" value="1"/>
</dbReference>
<evidence type="ECO:0000256" key="2">
    <source>
        <dbReference type="ARBA" id="ARBA00010411"/>
    </source>
</evidence>
<dbReference type="Proteomes" id="UP000314986">
    <property type="component" value="Unassembled WGS sequence"/>
</dbReference>
<keyword evidence="14" id="KW-1185">Reference proteome</keyword>
<gene>
    <name evidence="13" type="primary">poc5</name>
</gene>
<dbReference type="AlphaFoldDB" id="A0A4W3GES1"/>
<dbReference type="GO" id="GO:0005814">
    <property type="term" value="C:centriole"/>
    <property type="evidence" value="ECO:0007669"/>
    <property type="project" value="UniProtKB-SubCell"/>
</dbReference>
<evidence type="ECO:0000256" key="3">
    <source>
        <dbReference type="ARBA" id="ARBA00014910"/>
    </source>
</evidence>
<reference evidence="14" key="3">
    <citation type="journal article" date="2014" name="Nature">
        <title>Elephant shark genome provides unique insights into gnathostome evolution.</title>
        <authorList>
            <consortium name="International Elephant Shark Genome Sequencing Consortium"/>
            <person name="Venkatesh B."/>
            <person name="Lee A.P."/>
            <person name="Ravi V."/>
            <person name="Maurya A.K."/>
            <person name="Lian M.M."/>
            <person name="Swann J.B."/>
            <person name="Ohta Y."/>
            <person name="Flajnik M.F."/>
            <person name="Sutoh Y."/>
            <person name="Kasahara M."/>
            <person name="Hoon S."/>
            <person name="Gangu V."/>
            <person name="Roy S.W."/>
            <person name="Irimia M."/>
            <person name="Korzh V."/>
            <person name="Kondrychyn I."/>
            <person name="Lim Z.W."/>
            <person name="Tay B.H."/>
            <person name="Tohari S."/>
            <person name="Kong K.W."/>
            <person name="Ho S."/>
            <person name="Lorente-Galdos B."/>
            <person name="Quilez J."/>
            <person name="Marques-Bonet T."/>
            <person name="Raney B.J."/>
            <person name="Ingham P.W."/>
            <person name="Tay A."/>
            <person name="Hillier L.W."/>
            <person name="Minx P."/>
            <person name="Boehm T."/>
            <person name="Wilson R.K."/>
            <person name="Brenner S."/>
            <person name="Warren W.C."/>
        </authorList>
    </citation>
    <scope>NUCLEOTIDE SEQUENCE [LARGE SCALE GENOMIC DNA]</scope>
</reference>
<evidence type="ECO:0000313" key="13">
    <source>
        <dbReference type="Ensembl" id="ENSCMIP00000001120.1"/>
    </source>
</evidence>
<comment type="similarity">
    <text evidence="2">Belongs to the POC5 family.</text>
</comment>
<comment type="subcellular location">
    <subcellularLocation>
        <location evidence="1">Cytoplasm</location>
        <location evidence="1">Cytoskeleton</location>
        <location evidence="1">Microtubule organizing center</location>
        <location evidence="1">Centrosome</location>
        <location evidence="1">Centriole</location>
    </subcellularLocation>
</comment>
<feature type="coiled-coil region" evidence="11">
    <location>
        <begin position="212"/>
        <end position="274"/>
    </location>
</feature>
<evidence type="ECO:0000313" key="14">
    <source>
        <dbReference type="Proteomes" id="UP000314986"/>
    </source>
</evidence>
<dbReference type="KEGG" id="cmk:103186377"/>
<evidence type="ECO:0000256" key="10">
    <source>
        <dbReference type="ARBA" id="ARBA00049959"/>
    </source>
</evidence>
<dbReference type="InterPro" id="IPR033351">
    <property type="entry name" value="POC5"/>
</dbReference>
<evidence type="ECO:0000256" key="11">
    <source>
        <dbReference type="SAM" id="Coils"/>
    </source>
</evidence>
<feature type="coiled-coil region" evidence="11">
    <location>
        <begin position="345"/>
        <end position="372"/>
    </location>
</feature>
<dbReference type="GO" id="GO:0032391">
    <property type="term" value="C:photoreceptor connecting cilium"/>
    <property type="evidence" value="ECO:0007669"/>
    <property type="project" value="TreeGrafter"/>
</dbReference>
<dbReference type="OMA" id="KKVWKAW"/>
<feature type="region of interest" description="Disordered" evidence="12">
    <location>
        <begin position="11"/>
        <end position="35"/>
    </location>
</feature>
<evidence type="ECO:0000256" key="9">
    <source>
        <dbReference type="ARBA" id="ARBA00031694"/>
    </source>
</evidence>
<dbReference type="GO" id="GO:0042462">
    <property type="term" value="P:eye photoreceptor cell development"/>
    <property type="evidence" value="ECO:0007669"/>
    <property type="project" value="TreeGrafter"/>
</dbReference>
<reference evidence="13" key="4">
    <citation type="submission" date="2025-08" db="UniProtKB">
        <authorList>
            <consortium name="Ensembl"/>
        </authorList>
    </citation>
    <scope>IDENTIFICATION</scope>
</reference>
<dbReference type="GeneID" id="103186377"/>
<reference evidence="14" key="2">
    <citation type="journal article" date="2007" name="PLoS Biol.">
        <title>Survey sequencing and comparative analysis of the elephant shark (Callorhinchus milii) genome.</title>
        <authorList>
            <person name="Venkatesh B."/>
            <person name="Kirkness E.F."/>
            <person name="Loh Y.H."/>
            <person name="Halpern A.L."/>
            <person name="Lee A.P."/>
            <person name="Johnson J."/>
            <person name="Dandona N."/>
            <person name="Viswanathan L.D."/>
            <person name="Tay A."/>
            <person name="Venter J.C."/>
            <person name="Strausberg R.L."/>
            <person name="Brenner S."/>
        </authorList>
    </citation>
    <scope>NUCLEOTIDE SEQUENCE [LARGE SCALE GENOMIC DNA]</scope>
</reference>
<evidence type="ECO:0000256" key="12">
    <source>
        <dbReference type="SAM" id="MobiDB-lite"/>
    </source>
</evidence>
<sequence>MAEAWCVEHMPMSSDEEGVGTPILPKDSDRGSSVSSDLQDEYEELLRYAVVTPKWDSHIFRHSHVVSGFPTDSRHSGEMEDVHCSFFTGSSSQNDVCRLGSTVRQLRTPCTNTQAPASPHSEATENLLEGEEHPQRAPIPSFLEAGSPVESPVLSQSVPSHVSIPNKLEMSKTVINRLPVAEDDMNRVEAVLDRFSVNLKSNILTELHNWRLTIIERHEKELKDEKEKHEVQIAQMDSQLKSMKDLACTNETSVERKEEVISNLIQGINSLKEKMELMRRFTHWRLQLSETKVECYGNALADKHYKMCLMRKVCTAWKFETLAQWKERAEKACQARAEEVCVQLSTDYEAKFKKLNEELEKSKAEIDRLLGDKDKYADSMKKAFMRGVCALNLEAMNMFQNGDRRVENENRTQPVTRKDDLDPSALTAFLASKQPATSVYPVPGNVDACDQMVTLHFGGANAPPSRATAAGTPLTTITVTSPSPAMGFCPTQKLPPGKVLSSAQQKAGKTMMARITGRSDLALKGVKCGNQGVAPPMTSVCVERHHPISQQTIGQATAAKYPRSIQPPSGSGGKVIIQSGKSSTSSYGIQSIKVVD</sequence>
<keyword evidence="5" id="KW-0677">Repeat</keyword>
<evidence type="ECO:0000256" key="8">
    <source>
        <dbReference type="ARBA" id="ARBA00023306"/>
    </source>
</evidence>
<comment type="function">
    <text evidence="10">Essential for the assembly of the distal half of centrioles, required for centriole elongation. Acts as a negative regulator of centriole elongation.</text>
</comment>
<dbReference type="CTD" id="134359"/>
<evidence type="ECO:0000256" key="6">
    <source>
        <dbReference type="ARBA" id="ARBA00023054"/>
    </source>
</evidence>
<evidence type="ECO:0000256" key="7">
    <source>
        <dbReference type="ARBA" id="ARBA00023212"/>
    </source>
</evidence>
<keyword evidence="7" id="KW-0206">Cytoskeleton</keyword>
<evidence type="ECO:0000256" key="4">
    <source>
        <dbReference type="ARBA" id="ARBA00022490"/>
    </source>
</evidence>
<keyword evidence="4" id="KW-0963">Cytoplasm</keyword>